<dbReference type="RefSeq" id="WP_037976556.1">
    <property type="nucleotide sequence ID" value="NZ_JMKI01000035.1"/>
</dbReference>
<dbReference type="Pfam" id="PF08348">
    <property type="entry name" value="PAS_6"/>
    <property type="match status" value="1"/>
</dbReference>
<protein>
    <recommendedName>
        <fullName evidence="5">PAC domain-containing protein</fullName>
    </recommendedName>
</protein>
<keyword evidence="4" id="KW-1185">Reference proteome</keyword>
<feature type="domain" description="YheO-like" evidence="1">
    <location>
        <begin position="8"/>
        <end position="121"/>
    </location>
</feature>
<dbReference type="GeneID" id="90983785"/>
<organism evidence="3 4">
    <name type="scientific">Synergistes jonesii</name>
    <dbReference type="NCBI Taxonomy" id="2754"/>
    <lineage>
        <taxon>Bacteria</taxon>
        <taxon>Thermotogati</taxon>
        <taxon>Synergistota</taxon>
        <taxon>Synergistia</taxon>
        <taxon>Synergistales</taxon>
        <taxon>Synergistaceae</taxon>
        <taxon>Synergistes</taxon>
    </lineage>
</organism>
<dbReference type="Proteomes" id="UP000027665">
    <property type="component" value="Unassembled WGS sequence"/>
</dbReference>
<dbReference type="eggNOG" id="COG2964">
    <property type="taxonomic scope" value="Bacteria"/>
</dbReference>
<dbReference type="InterPro" id="IPR013559">
    <property type="entry name" value="YheO"/>
</dbReference>
<reference evidence="3 4" key="1">
    <citation type="submission" date="2014-04" db="EMBL/GenBank/DDBJ databases">
        <title>Draft Genome Sequence of Synergistes jonesii.</title>
        <authorList>
            <person name="Coil D.A."/>
            <person name="Eisen J.A."/>
            <person name="Holland-Moritz H.E."/>
        </authorList>
    </citation>
    <scope>NUCLEOTIDE SEQUENCE [LARGE SCALE GENOMIC DNA]</scope>
    <source>
        <strain evidence="3 4">78-1</strain>
    </source>
</reference>
<evidence type="ECO:0000313" key="3">
    <source>
        <dbReference type="EMBL" id="KEJ92125.1"/>
    </source>
</evidence>
<evidence type="ECO:0008006" key="5">
    <source>
        <dbReference type="Google" id="ProtNLM"/>
    </source>
</evidence>
<comment type="caution">
    <text evidence="3">The sequence shown here is derived from an EMBL/GenBank/DDBJ whole genome shotgun (WGS) entry which is preliminary data.</text>
</comment>
<dbReference type="PANTHER" id="PTHR35568">
    <property type="entry name" value="TRANSCRIPTIONAL REGULATOR DAUR"/>
    <property type="match status" value="1"/>
</dbReference>
<dbReference type="EMBL" id="JMKI01000035">
    <property type="protein sequence ID" value="KEJ92125.1"/>
    <property type="molecule type" value="Genomic_DNA"/>
</dbReference>
<evidence type="ECO:0000259" key="2">
    <source>
        <dbReference type="Pfam" id="PF13309"/>
    </source>
</evidence>
<dbReference type="InterPro" id="IPR039445">
    <property type="entry name" value="DauR-like_HTH"/>
</dbReference>
<proteinExistence type="predicted"/>
<gene>
    <name evidence="3" type="ORF">EH55_05730</name>
</gene>
<evidence type="ECO:0000313" key="4">
    <source>
        <dbReference type="Proteomes" id="UP000027665"/>
    </source>
</evidence>
<dbReference type="PANTHER" id="PTHR35568:SF1">
    <property type="entry name" value="TRANSCRIPTIONAL REGULATOR DAUR"/>
    <property type="match status" value="1"/>
</dbReference>
<dbReference type="OrthoDB" id="9796595at2"/>
<dbReference type="AlphaFoldDB" id="A0A073IRE7"/>
<feature type="domain" description="Transcriptional regulator DauR-like HTH" evidence="2">
    <location>
        <begin position="171"/>
        <end position="228"/>
    </location>
</feature>
<accession>A0A073IRE7</accession>
<dbReference type="Pfam" id="PF13309">
    <property type="entry name" value="HTH_22"/>
    <property type="match status" value="1"/>
</dbReference>
<name>A0A073IRE7_9BACT</name>
<evidence type="ECO:0000259" key="1">
    <source>
        <dbReference type="Pfam" id="PF08348"/>
    </source>
</evidence>
<sequence>MPKMNPKLKILIPVVRGLAQTLGKDYEVNLHDVSMPEHSLVLCENGYVTGRSEGGPMTDFGLFMLQSEKYRDKEGIFNYLAKNNRGELIKCSCIFIRDEEGQIIAFLCINYDLKKAFAAQELIESLVSVGMGKVEQYPERLEAGEKSGGKFPELVRESFAQNLEEVIGDSLETVRKNAGKPLRFLTKPEKKLIIQELLDRGFFRLKGAVDTLAAEMGNTKFTIYAYIREIQKQRENAK</sequence>
<dbReference type="InterPro" id="IPR039446">
    <property type="entry name" value="DauR-like"/>
</dbReference>
<dbReference type="STRING" id="2754.EH55_05730"/>